<accession>A0A518G5C8</accession>
<feature type="compositionally biased region" description="Polar residues" evidence="5">
    <location>
        <begin position="1"/>
        <end position="22"/>
    </location>
</feature>
<dbReference type="EMBL" id="CP036298">
    <property type="protein sequence ID" value="QDV23792.1"/>
    <property type="molecule type" value="Genomic_DNA"/>
</dbReference>
<dbReference type="InterPro" id="IPR050437">
    <property type="entry name" value="Ribos_protein_bS1-like"/>
</dbReference>
<protein>
    <submittedName>
        <fullName evidence="7">30S ribosomal protein S1</fullName>
    </submittedName>
</protein>
<evidence type="ECO:0000256" key="1">
    <source>
        <dbReference type="ARBA" id="ARBA00006767"/>
    </source>
</evidence>
<feature type="compositionally biased region" description="Low complexity" evidence="5">
    <location>
        <begin position="532"/>
        <end position="542"/>
    </location>
</feature>
<evidence type="ECO:0000256" key="4">
    <source>
        <dbReference type="ARBA" id="ARBA00025604"/>
    </source>
</evidence>
<dbReference type="KEGG" id="ahel:Q31a_20970"/>
<evidence type="ECO:0000256" key="5">
    <source>
        <dbReference type="SAM" id="MobiDB-lite"/>
    </source>
</evidence>
<feature type="domain" description="S1 motif" evidence="6">
    <location>
        <begin position="285"/>
        <end position="351"/>
    </location>
</feature>
<keyword evidence="2 7" id="KW-0689">Ribosomal protein</keyword>
<dbReference type="FunFam" id="2.40.50.140:FF:000103">
    <property type="entry name" value="protein RRP5 homolog"/>
    <property type="match status" value="1"/>
</dbReference>
<comment type="function">
    <text evidence="4">Binds mRNA; thus facilitating recognition of the initiation point. It is needed to translate mRNA with a short Shine-Dalgarno (SD) purine-rich sequence.</text>
</comment>
<feature type="domain" description="S1 motif" evidence="6">
    <location>
        <begin position="457"/>
        <end position="526"/>
    </location>
</feature>
<feature type="compositionally biased region" description="Polar residues" evidence="5">
    <location>
        <begin position="31"/>
        <end position="47"/>
    </location>
</feature>
<dbReference type="InterPro" id="IPR003029">
    <property type="entry name" value="S1_domain"/>
</dbReference>
<dbReference type="OrthoDB" id="9804077at2"/>
<dbReference type="FunFam" id="2.40.50.140:FF:000051">
    <property type="entry name" value="RNA-binding transcriptional accessory protein"/>
    <property type="match status" value="1"/>
</dbReference>
<dbReference type="SMART" id="SM00316">
    <property type="entry name" value="S1"/>
    <property type="match status" value="4"/>
</dbReference>
<dbReference type="SUPFAM" id="SSF50249">
    <property type="entry name" value="Nucleic acid-binding proteins"/>
    <property type="match status" value="3"/>
</dbReference>
<dbReference type="InterPro" id="IPR035104">
    <property type="entry name" value="Ribosomal_protein_S1-like"/>
</dbReference>
<keyword evidence="8" id="KW-1185">Reference proteome</keyword>
<dbReference type="CDD" id="cd05688">
    <property type="entry name" value="S1_RPS1_repeat_ec3"/>
    <property type="match status" value="1"/>
</dbReference>
<dbReference type="GO" id="GO:0003729">
    <property type="term" value="F:mRNA binding"/>
    <property type="evidence" value="ECO:0007669"/>
    <property type="project" value="TreeGrafter"/>
</dbReference>
<evidence type="ECO:0000313" key="7">
    <source>
        <dbReference type="EMBL" id="QDV23792.1"/>
    </source>
</evidence>
<dbReference type="Proteomes" id="UP000318017">
    <property type="component" value="Chromosome"/>
</dbReference>
<reference evidence="7 8" key="1">
    <citation type="submission" date="2019-02" db="EMBL/GenBank/DDBJ databases">
        <title>Deep-cultivation of Planctomycetes and their phenomic and genomic characterization uncovers novel biology.</title>
        <authorList>
            <person name="Wiegand S."/>
            <person name="Jogler M."/>
            <person name="Boedeker C."/>
            <person name="Pinto D."/>
            <person name="Vollmers J."/>
            <person name="Rivas-Marin E."/>
            <person name="Kohn T."/>
            <person name="Peeters S.H."/>
            <person name="Heuer A."/>
            <person name="Rast P."/>
            <person name="Oberbeckmann S."/>
            <person name="Bunk B."/>
            <person name="Jeske O."/>
            <person name="Meyerdierks A."/>
            <person name="Storesund J.E."/>
            <person name="Kallscheuer N."/>
            <person name="Luecker S."/>
            <person name="Lage O.M."/>
            <person name="Pohl T."/>
            <person name="Merkel B.J."/>
            <person name="Hornburger P."/>
            <person name="Mueller R.-W."/>
            <person name="Bruemmer F."/>
            <person name="Labrenz M."/>
            <person name="Spormann A.M."/>
            <person name="Op den Camp H."/>
            <person name="Overmann J."/>
            <person name="Amann R."/>
            <person name="Jetten M.S.M."/>
            <person name="Mascher T."/>
            <person name="Medema M.H."/>
            <person name="Devos D.P."/>
            <person name="Kaster A.-K."/>
            <person name="Ovreas L."/>
            <person name="Rohde M."/>
            <person name="Galperin M.Y."/>
            <person name="Jogler C."/>
        </authorList>
    </citation>
    <scope>NUCLEOTIDE SEQUENCE [LARGE SCALE GENOMIC DNA]</scope>
    <source>
        <strain evidence="7 8">Q31a</strain>
    </source>
</reference>
<dbReference type="InterPro" id="IPR012340">
    <property type="entry name" value="NA-bd_OB-fold"/>
</dbReference>
<dbReference type="Pfam" id="PF00575">
    <property type="entry name" value="S1"/>
    <property type="match status" value="3"/>
</dbReference>
<dbReference type="RefSeq" id="WP_145076975.1">
    <property type="nucleotide sequence ID" value="NZ_CP036298.1"/>
</dbReference>
<sequence length="577" mass="60809">MSDASDSQPATPETAAETNVDTSAAEGALPTEQSAVPTSTPEASSQAPKEESSPAAENAAGGPISLAKIREMRQQQQRAQPASQPAKTAVPAGNAESATSDPSSAPTPSGSGETAATATPTGNTGGAGKPGAGNRSDKKPRDRKHGLSKRGQVIETPPVVVPKVEVPSRRRPLSQDMEDELEAALAASDLDSMLIGDSMLQVGKMLEDGQRLQAKVMKAQGEFVFLSLGGANEAVIPALQFEELPEEGTQLDVIVRGFLPQEGLYEVTVPGNAVDVADWSDLNEGDVVEAVVTGSNTGGLECKVGSIDGFIPASQASEFRIENLEELVGQKLLCIVNEANPRRGNLVLSHRAVLEREKKEKREERLANLEVGAAVEGIVRKILDFGAFVDIGGLDGLLHISQLSWERIKHPSEILTEGDTIQVRVDKIDPQSGKIGLSYRSLQEDPWSKVDAEFPVGALIHGTVTRIAEFGAFVRIATGVEGLIHVSELAHHRVHSVGSVVEEGQELEVKVLSVDSDQQRISLSLKAAQAAPAPAENSAAAEAVEEPPAKPVLPKHEGPLKGGTARPSGGEQFGLKW</sequence>
<proteinExistence type="inferred from homology"/>
<dbReference type="PRINTS" id="PR00681">
    <property type="entry name" value="RIBOSOMALS1"/>
</dbReference>
<dbReference type="GO" id="GO:0006412">
    <property type="term" value="P:translation"/>
    <property type="evidence" value="ECO:0007669"/>
    <property type="project" value="TreeGrafter"/>
</dbReference>
<name>A0A518G5C8_9BACT</name>
<organism evidence="7 8">
    <name type="scientific">Aureliella helgolandensis</name>
    <dbReference type="NCBI Taxonomy" id="2527968"/>
    <lineage>
        <taxon>Bacteria</taxon>
        <taxon>Pseudomonadati</taxon>
        <taxon>Planctomycetota</taxon>
        <taxon>Planctomycetia</taxon>
        <taxon>Pirellulales</taxon>
        <taxon>Pirellulaceae</taxon>
        <taxon>Aureliella</taxon>
    </lineage>
</organism>
<dbReference type="GO" id="GO:0003735">
    <property type="term" value="F:structural constituent of ribosome"/>
    <property type="evidence" value="ECO:0007669"/>
    <property type="project" value="TreeGrafter"/>
</dbReference>
<gene>
    <name evidence="7" type="primary">rpsA_1</name>
    <name evidence="7" type="ORF">Q31a_20970</name>
</gene>
<dbReference type="CDD" id="cd04465">
    <property type="entry name" value="S1_RPS1_repeat_ec2_hs2"/>
    <property type="match status" value="1"/>
</dbReference>
<keyword evidence="3" id="KW-0687">Ribonucleoprotein</keyword>
<feature type="domain" description="S1 motif" evidence="6">
    <location>
        <begin position="372"/>
        <end position="440"/>
    </location>
</feature>
<comment type="similarity">
    <text evidence="1">Belongs to the bacterial ribosomal protein bS1 family.</text>
</comment>
<evidence type="ECO:0000256" key="2">
    <source>
        <dbReference type="ARBA" id="ARBA00022980"/>
    </source>
</evidence>
<dbReference type="PROSITE" id="PS50126">
    <property type="entry name" value="S1"/>
    <property type="match status" value="3"/>
</dbReference>
<dbReference type="GO" id="GO:0022627">
    <property type="term" value="C:cytosolic small ribosomal subunit"/>
    <property type="evidence" value="ECO:0007669"/>
    <property type="project" value="TreeGrafter"/>
</dbReference>
<feature type="compositionally biased region" description="Low complexity" evidence="5">
    <location>
        <begin position="74"/>
        <end position="86"/>
    </location>
</feature>
<evidence type="ECO:0000259" key="6">
    <source>
        <dbReference type="PROSITE" id="PS50126"/>
    </source>
</evidence>
<dbReference type="AlphaFoldDB" id="A0A518G5C8"/>
<evidence type="ECO:0000313" key="8">
    <source>
        <dbReference type="Proteomes" id="UP000318017"/>
    </source>
</evidence>
<evidence type="ECO:0000256" key="3">
    <source>
        <dbReference type="ARBA" id="ARBA00023274"/>
    </source>
</evidence>
<dbReference type="Gene3D" id="2.40.50.140">
    <property type="entry name" value="Nucleic acid-binding proteins"/>
    <property type="match status" value="3"/>
</dbReference>
<feature type="region of interest" description="Disordered" evidence="5">
    <location>
        <begin position="532"/>
        <end position="577"/>
    </location>
</feature>
<dbReference type="PANTHER" id="PTHR10724">
    <property type="entry name" value="30S RIBOSOMAL PROTEIN S1"/>
    <property type="match status" value="1"/>
</dbReference>
<feature type="region of interest" description="Disordered" evidence="5">
    <location>
        <begin position="1"/>
        <end position="159"/>
    </location>
</feature>
<feature type="compositionally biased region" description="Low complexity" evidence="5">
    <location>
        <begin position="95"/>
        <end position="122"/>
    </location>
</feature>
<dbReference type="PANTHER" id="PTHR10724:SF7">
    <property type="entry name" value="SMALL RIBOSOMAL SUBUNIT PROTEIN BS1C"/>
    <property type="match status" value="1"/>
</dbReference>